<protein>
    <recommendedName>
        <fullName evidence="3">ParA family protein</fullName>
    </recommendedName>
</protein>
<dbReference type="RefSeq" id="WP_305106458.1">
    <property type="nucleotide sequence ID" value="NZ_JAUTWS010000031.1"/>
</dbReference>
<dbReference type="Proteomes" id="UP001243009">
    <property type="component" value="Unassembled WGS sequence"/>
</dbReference>
<accession>A0ABT9E6I8</accession>
<name>A0ABT9E6I8_9PROT</name>
<evidence type="ECO:0000313" key="1">
    <source>
        <dbReference type="EMBL" id="MDO9711600.1"/>
    </source>
</evidence>
<proteinExistence type="predicted"/>
<keyword evidence="2" id="KW-1185">Reference proteome</keyword>
<evidence type="ECO:0008006" key="3">
    <source>
        <dbReference type="Google" id="ProtNLM"/>
    </source>
</evidence>
<comment type="caution">
    <text evidence="1">The sequence shown here is derived from an EMBL/GenBank/DDBJ whole genome shotgun (WGS) entry which is preliminary data.</text>
</comment>
<organism evidence="1 2">
    <name type="scientific">Paracraurococcus lichenis</name>
    <dbReference type="NCBI Taxonomy" id="3064888"/>
    <lineage>
        <taxon>Bacteria</taxon>
        <taxon>Pseudomonadati</taxon>
        <taxon>Pseudomonadota</taxon>
        <taxon>Alphaproteobacteria</taxon>
        <taxon>Acetobacterales</taxon>
        <taxon>Roseomonadaceae</taxon>
        <taxon>Paracraurococcus</taxon>
    </lineage>
</organism>
<evidence type="ECO:0000313" key="2">
    <source>
        <dbReference type="Proteomes" id="UP001243009"/>
    </source>
</evidence>
<gene>
    <name evidence="1" type="ORF">Q7A36_24850</name>
</gene>
<sequence length="263" mass="28856">MPDRPETAAFGSDRGGVGKSKAAELRISRHLLEHGRLPAIIEVESDPRLAQIYGEEAVRLFRIAQDKLVDLERNPSLIYRMWDQIGEICMSAKGDVVLDIGANLTRTFALWLNEYGEDGPFGEGAPLIFFGVTTGDGHAVQSVNQALSYVAQAVPESRRCIVINERDAQFPLASDAPAVRGMMAAHGLAAVLRMPACMSPGLPHVVDRHLRLDEAAARPVAWWERECGLSRLEAVRAQRRLIAFLDEGTRMFDPVYGAVPEAA</sequence>
<reference evidence="1 2" key="1">
    <citation type="submission" date="2023-08" db="EMBL/GenBank/DDBJ databases">
        <title>The draft genome sequence of Paracraurococcus sp. LOR1-02.</title>
        <authorList>
            <person name="Kingkaew E."/>
            <person name="Tanasupawat S."/>
        </authorList>
    </citation>
    <scope>NUCLEOTIDE SEQUENCE [LARGE SCALE GENOMIC DNA]</scope>
    <source>
        <strain evidence="1 2">LOR1-02</strain>
    </source>
</reference>
<dbReference type="EMBL" id="JAUTWS010000031">
    <property type="protein sequence ID" value="MDO9711600.1"/>
    <property type="molecule type" value="Genomic_DNA"/>
</dbReference>